<keyword evidence="6 10" id="KW-0560">Oxidoreductase</keyword>
<evidence type="ECO:0000256" key="10">
    <source>
        <dbReference type="RuleBase" id="RU000461"/>
    </source>
</evidence>
<dbReference type="PANTHER" id="PTHR46300:SF7">
    <property type="entry name" value="P450, PUTATIVE (EUROFUNG)-RELATED"/>
    <property type="match status" value="1"/>
</dbReference>
<keyword evidence="7 9" id="KW-0408">Iron</keyword>
<dbReference type="Pfam" id="PF00067">
    <property type="entry name" value="p450"/>
    <property type="match status" value="1"/>
</dbReference>
<keyword evidence="12" id="KW-1185">Reference proteome</keyword>
<dbReference type="Gene3D" id="1.10.630.10">
    <property type="entry name" value="Cytochrome P450"/>
    <property type="match status" value="1"/>
</dbReference>
<comment type="pathway">
    <text evidence="2">Secondary metabolite biosynthesis.</text>
</comment>
<dbReference type="InterPro" id="IPR036396">
    <property type="entry name" value="Cyt_P450_sf"/>
</dbReference>
<evidence type="ECO:0000256" key="8">
    <source>
        <dbReference type="ARBA" id="ARBA00023033"/>
    </source>
</evidence>
<dbReference type="PRINTS" id="PR00385">
    <property type="entry name" value="P450"/>
</dbReference>
<dbReference type="InterPro" id="IPR002401">
    <property type="entry name" value="Cyt_P450_E_grp-I"/>
</dbReference>
<dbReference type="PANTHER" id="PTHR46300">
    <property type="entry name" value="P450, PUTATIVE (EUROFUNG)-RELATED-RELATED"/>
    <property type="match status" value="1"/>
</dbReference>
<keyword evidence="5 9" id="KW-0479">Metal-binding</keyword>
<evidence type="ECO:0000256" key="7">
    <source>
        <dbReference type="ARBA" id="ARBA00023004"/>
    </source>
</evidence>
<dbReference type="GO" id="GO:0005506">
    <property type="term" value="F:iron ion binding"/>
    <property type="evidence" value="ECO:0007669"/>
    <property type="project" value="InterPro"/>
</dbReference>
<dbReference type="AlphaFoldDB" id="A0A8H5B2G9"/>
<sequence>MMSAIEGYPTLIALAAAAYAAVIWTRSSYFRSVDVPPGPPMVGRLSGHAAVLPLTKPWKVYTEWAHKYGSLLHVRAYHQRIILLSSIEDCIELFEKRSTLYSDRPTYTIAELMGWDFNAGIMSYGPRWRRHRRLFQQTFRKVTSLAYRPEQTRKVNDMLYGLLTSPEDFRDHIQTVSASIVLSTAYGYDIQPKKDYLIQIAEDATEQLVMAAVPGATLVNHVPVLQYLPTWFPGAGFHKLAAGTKELTTQMKEIPFKWTQEKVKAGATADCIVAAKLPSCSTQEDMETLQDFAAMIYAAGADTTTAVLNTFFYVMAAVSPDVQKLAQQEIDSVVGRNRLPTYDDWSSLPYTEAIMREVLRWRPVLPLGVPHRVTDDDIYKGYLIPKGSLVIFNAWGLSRDPSIYKDPETFNPDRFFDESGNLNDDDSSYTFGFGRRKCPGRHMAYATVTNTAPLSSGYIELTVVQVWLSMATTLWAFDIGKAKDASGQEIPISGEYSDGMISHVKPHACSITPRSSQVERIIKEAAAQTKERISQSYEF</sequence>
<feature type="binding site" description="axial binding residue" evidence="9">
    <location>
        <position position="438"/>
    </location>
    <ligand>
        <name>heme</name>
        <dbReference type="ChEBI" id="CHEBI:30413"/>
    </ligand>
    <ligandPart>
        <name>Fe</name>
        <dbReference type="ChEBI" id="CHEBI:18248"/>
    </ligandPart>
</feature>
<evidence type="ECO:0000256" key="4">
    <source>
        <dbReference type="ARBA" id="ARBA00022617"/>
    </source>
</evidence>
<evidence type="ECO:0000313" key="11">
    <source>
        <dbReference type="EMBL" id="KAF5315499.1"/>
    </source>
</evidence>
<keyword evidence="4 9" id="KW-0349">Heme</keyword>
<evidence type="ECO:0000256" key="1">
    <source>
        <dbReference type="ARBA" id="ARBA00001971"/>
    </source>
</evidence>
<comment type="similarity">
    <text evidence="3 10">Belongs to the cytochrome P450 family.</text>
</comment>
<evidence type="ECO:0000256" key="5">
    <source>
        <dbReference type="ARBA" id="ARBA00022723"/>
    </source>
</evidence>
<dbReference type="SUPFAM" id="SSF48264">
    <property type="entry name" value="Cytochrome P450"/>
    <property type="match status" value="1"/>
</dbReference>
<dbReference type="GO" id="GO:0016705">
    <property type="term" value="F:oxidoreductase activity, acting on paired donors, with incorporation or reduction of molecular oxygen"/>
    <property type="evidence" value="ECO:0007669"/>
    <property type="project" value="InterPro"/>
</dbReference>
<evidence type="ECO:0000313" key="12">
    <source>
        <dbReference type="Proteomes" id="UP000567179"/>
    </source>
</evidence>
<dbReference type="GO" id="GO:0004497">
    <property type="term" value="F:monooxygenase activity"/>
    <property type="evidence" value="ECO:0007669"/>
    <property type="project" value="UniProtKB-KW"/>
</dbReference>
<protein>
    <recommendedName>
        <fullName evidence="13">Cytochrome P450</fullName>
    </recommendedName>
</protein>
<dbReference type="GO" id="GO:0016020">
    <property type="term" value="C:membrane"/>
    <property type="evidence" value="ECO:0007669"/>
    <property type="project" value="UniProtKB-SubCell"/>
</dbReference>
<comment type="caution">
    <text evidence="11">The sequence shown here is derived from an EMBL/GenBank/DDBJ whole genome shotgun (WGS) entry which is preliminary data.</text>
</comment>
<dbReference type="Proteomes" id="UP000567179">
    <property type="component" value="Unassembled WGS sequence"/>
</dbReference>
<evidence type="ECO:0008006" key="13">
    <source>
        <dbReference type="Google" id="ProtNLM"/>
    </source>
</evidence>
<evidence type="ECO:0000256" key="6">
    <source>
        <dbReference type="ARBA" id="ARBA00023002"/>
    </source>
</evidence>
<reference evidence="11 12" key="1">
    <citation type="journal article" date="2020" name="ISME J.">
        <title>Uncovering the hidden diversity of litter-decomposition mechanisms in mushroom-forming fungi.</title>
        <authorList>
            <person name="Floudas D."/>
            <person name="Bentzer J."/>
            <person name="Ahren D."/>
            <person name="Johansson T."/>
            <person name="Persson P."/>
            <person name="Tunlid A."/>
        </authorList>
    </citation>
    <scope>NUCLEOTIDE SEQUENCE [LARGE SCALE GENOMIC DNA]</scope>
    <source>
        <strain evidence="11 12">CBS 101986</strain>
    </source>
</reference>
<dbReference type="PRINTS" id="PR00463">
    <property type="entry name" value="EP450I"/>
</dbReference>
<dbReference type="OrthoDB" id="2789670at2759"/>
<evidence type="ECO:0000256" key="3">
    <source>
        <dbReference type="ARBA" id="ARBA00010617"/>
    </source>
</evidence>
<dbReference type="InterPro" id="IPR001128">
    <property type="entry name" value="Cyt_P450"/>
</dbReference>
<dbReference type="InterPro" id="IPR050364">
    <property type="entry name" value="Cytochrome_P450_fung"/>
</dbReference>
<proteinExistence type="inferred from homology"/>
<keyword evidence="8 10" id="KW-0503">Monooxygenase</keyword>
<name>A0A8H5B2G9_9AGAR</name>
<evidence type="ECO:0000256" key="9">
    <source>
        <dbReference type="PIRSR" id="PIRSR602401-1"/>
    </source>
</evidence>
<dbReference type="CDD" id="cd11065">
    <property type="entry name" value="CYP64-like"/>
    <property type="match status" value="1"/>
</dbReference>
<comment type="cofactor">
    <cofactor evidence="1 9">
        <name>heme</name>
        <dbReference type="ChEBI" id="CHEBI:30413"/>
    </cofactor>
</comment>
<organism evidence="11 12">
    <name type="scientific">Psilocybe cf. subviscida</name>
    <dbReference type="NCBI Taxonomy" id="2480587"/>
    <lineage>
        <taxon>Eukaryota</taxon>
        <taxon>Fungi</taxon>
        <taxon>Dikarya</taxon>
        <taxon>Basidiomycota</taxon>
        <taxon>Agaricomycotina</taxon>
        <taxon>Agaricomycetes</taxon>
        <taxon>Agaricomycetidae</taxon>
        <taxon>Agaricales</taxon>
        <taxon>Agaricineae</taxon>
        <taxon>Strophariaceae</taxon>
        <taxon>Psilocybe</taxon>
    </lineage>
</organism>
<dbReference type="EMBL" id="JAACJJ010000043">
    <property type="protein sequence ID" value="KAF5315499.1"/>
    <property type="molecule type" value="Genomic_DNA"/>
</dbReference>
<evidence type="ECO:0000256" key="2">
    <source>
        <dbReference type="ARBA" id="ARBA00005179"/>
    </source>
</evidence>
<dbReference type="GO" id="GO:0020037">
    <property type="term" value="F:heme binding"/>
    <property type="evidence" value="ECO:0007669"/>
    <property type="project" value="InterPro"/>
</dbReference>
<dbReference type="PROSITE" id="PS00086">
    <property type="entry name" value="CYTOCHROME_P450"/>
    <property type="match status" value="1"/>
</dbReference>
<dbReference type="InterPro" id="IPR017972">
    <property type="entry name" value="Cyt_P450_CS"/>
</dbReference>
<accession>A0A8H5B2G9</accession>
<gene>
    <name evidence="11" type="ORF">D9619_007170</name>
</gene>